<dbReference type="Proteomes" id="UP000609879">
    <property type="component" value="Unassembled WGS sequence"/>
</dbReference>
<sequence length="634" mass="64828">MPRRVVPALIVLLAALLVAAPARAEPPQRLASQVTDASGWIENRAPVDDALGELQDKTGLQLWVVLVDSFDGTPAQSWTDETARLSDLGDRDALLAIAVEDRAYAYSFPADSRLSDQELAEVAEKRIEPALAAGDWSGAVVAAAQGYQDAASSGSGLIWAVLVVGLIVVAGLAWVLLRRRHRRAAPQEPAGPSLADLSGRANALLVELDDELRASERELELATAQYGQDATAPFRAALDEARANVGEAFQLRMTLDERPTPDERAKLIRIIELCETADKRLDAESDAFDRLRDLEGRAAEVAGEVDRRRAAIEAALPAAEATVHDLQTRFSGGALTAIAGNAGQARERLAFAADAVRQAREALASGGKAEAALAVRGAEQAVDQAAHLVEAVERAAAELPAARSAADGLLAEVTAETAAGRAALTGGGEVPPGLAAAVAGGEQVLAEVRAALAGPRPDPVGAVARLQAADAALDAALAAARDAAERGARARSMLAQALPVARAEVLAANDFITTRRGAVDYGARAALSEAQRHLALAESLAASDPAAALSEAQQAQQLAARAGQAARVDVQGWSGGGYGRAGGFDAGAFAGAVLGGILAGGGGHGRGHGGFTGGFGGSGHRSGGGGRRGGGGRF</sequence>
<feature type="domain" description="TPM" evidence="4">
    <location>
        <begin position="42"/>
        <end position="149"/>
    </location>
</feature>
<evidence type="ECO:0000313" key="5">
    <source>
        <dbReference type="EMBL" id="GID76983.1"/>
    </source>
</evidence>
<feature type="chain" id="PRO_5045045807" description="TPM domain-containing protein" evidence="3">
    <location>
        <begin position="25"/>
        <end position="634"/>
    </location>
</feature>
<accession>A0ABQ3YAJ2</accession>
<gene>
    <name evidence="5" type="ORF">Ade02nite_56240</name>
</gene>
<dbReference type="Pfam" id="PF04536">
    <property type="entry name" value="TPM_phosphatase"/>
    <property type="match status" value="1"/>
</dbReference>
<dbReference type="Gene3D" id="3.10.310.50">
    <property type="match status" value="1"/>
</dbReference>
<keyword evidence="2" id="KW-1133">Transmembrane helix</keyword>
<organism evidence="5 6">
    <name type="scientific">Paractinoplanes deccanensis</name>
    <dbReference type="NCBI Taxonomy" id="113561"/>
    <lineage>
        <taxon>Bacteria</taxon>
        <taxon>Bacillati</taxon>
        <taxon>Actinomycetota</taxon>
        <taxon>Actinomycetes</taxon>
        <taxon>Micromonosporales</taxon>
        <taxon>Micromonosporaceae</taxon>
        <taxon>Paractinoplanes</taxon>
    </lineage>
</organism>
<keyword evidence="2" id="KW-0812">Transmembrane</keyword>
<keyword evidence="2" id="KW-0472">Membrane</keyword>
<dbReference type="EMBL" id="BOMI01000114">
    <property type="protein sequence ID" value="GID76983.1"/>
    <property type="molecule type" value="Genomic_DNA"/>
</dbReference>
<feature type="signal peptide" evidence="3">
    <location>
        <begin position="1"/>
        <end position="24"/>
    </location>
</feature>
<comment type="caution">
    <text evidence="5">The sequence shown here is derived from an EMBL/GenBank/DDBJ whole genome shotgun (WGS) entry which is preliminary data.</text>
</comment>
<dbReference type="RefSeq" id="WP_203770407.1">
    <property type="nucleotide sequence ID" value="NZ_BAAABO010000020.1"/>
</dbReference>
<evidence type="ECO:0000256" key="3">
    <source>
        <dbReference type="SAM" id="SignalP"/>
    </source>
</evidence>
<keyword evidence="6" id="KW-1185">Reference proteome</keyword>
<dbReference type="InterPro" id="IPR007621">
    <property type="entry name" value="TPM_dom"/>
</dbReference>
<evidence type="ECO:0000256" key="1">
    <source>
        <dbReference type="SAM" id="MobiDB-lite"/>
    </source>
</evidence>
<evidence type="ECO:0000313" key="6">
    <source>
        <dbReference type="Proteomes" id="UP000609879"/>
    </source>
</evidence>
<feature type="region of interest" description="Disordered" evidence="1">
    <location>
        <begin position="610"/>
        <end position="634"/>
    </location>
</feature>
<name>A0ABQ3YAJ2_9ACTN</name>
<protein>
    <recommendedName>
        <fullName evidence="4">TPM domain-containing protein</fullName>
    </recommendedName>
</protein>
<evidence type="ECO:0000256" key="2">
    <source>
        <dbReference type="SAM" id="Phobius"/>
    </source>
</evidence>
<reference evidence="5 6" key="1">
    <citation type="submission" date="2021-01" db="EMBL/GenBank/DDBJ databases">
        <title>Whole genome shotgun sequence of Actinoplanes deccanensis NBRC 13994.</title>
        <authorList>
            <person name="Komaki H."/>
            <person name="Tamura T."/>
        </authorList>
    </citation>
    <scope>NUCLEOTIDE SEQUENCE [LARGE SCALE GENOMIC DNA]</scope>
    <source>
        <strain evidence="5 6">NBRC 13994</strain>
    </source>
</reference>
<proteinExistence type="predicted"/>
<keyword evidence="3" id="KW-0732">Signal</keyword>
<evidence type="ECO:0000259" key="4">
    <source>
        <dbReference type="Pfam" id="PF04536"/>
    </source>
</evidence>
<feature type="transmembrane region" description="Helical" evidence="2">
    <location>
        <begin position="157"/>
        <end position="177"/>
    </location>
</feature>